<feature type="non-terminal residue" evidence="7">
    <location>
        <position position="1"/>
    </location>
</feature>
<evidence type="ECO:0000256" key="5">
    <source>
        <dbReference type="ARBA" id="ARBA00022840"/>
    </source>
</evidence>
<comment type="caution">
    <text evidence="7">The sequence shown here is derived from an EMBL/GenBank/DDBJ whole genome shotgun (WGS) entry which is preliminary data.</text>
</comment>
<keyword evidence="4 7" id="KW-0418">Kinase</keyword>
<reference evidence="7 8" key="1">
    <citation type="submission" date="2015-09" db="EMBL/GenBank/DDBJ databases">
        <title>Draft genome of the scarab beetle Oryctes borbonicus.</title>
        <authorList>
            <person name="Meyer J.M."/>
            <person name="Markov G.V."/>
            <person name="Baskaran P."/>
            <person name="Herrmann M."/>
            <person name="Sommer R.J."/>
            <person name="Roedelsperger C."/>
        </authorList>
    </citation>
    <scope>NUCLEOTIDE SEQUENCE [LARGE SCALE GENOMIC DNA]</scope>
    <source>
        <strain evidence="7">OB123</strain>
        <tissue evidence="7">Whole animal</tissue>
    </source>
</reference>
<dbReference type="EMBL" id="LJIG01016146">
    <property type="protein sequence ID" value="KRT81477.1"/>
    <property type="molecule type" value="Genomic_DNA"/>
</dbReference>
<keyword evidence="1" id="KW-0723">Serine/threonine-protein kinase</keyword>
<dbReference type="CDD" id="cd05123">
    <property type="entry name" value="STKc_AGC"/>
    <property type="match status" value="1"/>
</dbReference>
<organism evidence="7 8">
    <name type="scientific">Oryctes borbonicus</name>
    <dbReference type="NCBI Taxonomy" id="1629725"/>
    <lineage>
        <taxon>Eukaryota</taxon>
        <taxon>Metazoa</taxon>
        <taxon>Ecdysozoa</taxon>
        <taxon>Arthropoda</taxon>
        <taxon>Hexapoda</taxon>
        <taxon>Insecta</taxon>
        <taxon>Pterygota</taxon>
        <taxon>Neoptera</taxon>
        <taxon>Endopterygota</taxon>
        <taxon>Coleoptera</taxon>
        <taxon>Polyphaga</taxon>
        <taxon>Scarabaeiformia</taxon>
        <taxon>Scarabaeidae</taxon>
        <taxon>Dynastinae</taxon>
        <taxon>Oryctes</taxon>
    </lineage>
</organism>
<dbReference type="SUPFAM" id="SSF56112">
    <property type="entry name" value="Protein kinase-like (PK-like)"/>
    <property type="match status" value="1"/>
</dbReference>
<evidence type="ECO:0000256" key="2">
    <source>
        <dbReference type="ARBA" id="ARBA00022679"/>
    </source>
</evidence>
<dbReference type="Gene3D" id="1.10.510.10">
    <property type="entry name" value="Transferase(Phosphotransferase) domain 1"/>
    <property type="match status" value="1"/>
</dbReference>
<dbReference type="PANTHER" id="PTHR24355">
    <property type="entry name" value="G PROTEIN-COUPLED RECEPTOR KINASE/RIBOSOMAL PROTEIN S6 KINASE"/>
    <property type="match status" value="1"/>
</dbReference>
<dbReference type="GO" id="GO:0005524">
    <property type="term" value="F:ATP binding"/>
    <property type="evidence" value="ECO:0007669"/>
    <property type="project" value="UniProtKB-KW"/>
</dbReference>
<dbReference type="SMART" id="SM00220">
    <property type="entry name" value="S_TKc"/>
    <property type="match status" value="1"/>
</dbReference>
<feature type="domain" description="Protein kinase" evidence="6">
    <location>
        <begin position="76"/>
        <end position="297"/>
    </location>
</feature>
<name>A0A0T6B2U2_9SCAR</name>
<protein>
    <submittedName>
        <fullName evidence="7">Protein kinase</fullName>
    </submittedName>
</protein>
<dbReference type="PANTHER" id="PTHR24355:SF1">
    <property type="entry name" value="RIBOSOMAL PROTEIN S6 KINASE-RELATED PROTEIN"/>
    <property type="match status" value="1"/>
</dbReference>
<evidence type="ECO:0000313" key="7">
    <source>
        <dbReference type="EMBL" id="KRT81477.1"/>
    </source>
</evidence>
<keyword evidence="2" id="KW-0808">Transferase</keyword>
<dbReference type="OrthoDB" id="3205605at2759"/>
<dbReference type="GO" id="GO:0004674">
    <property type="term" value="F:protein serine/threonine kinase activity"/>
    <property type="evidence" value="ECO:0007669"/>
    <property type="project" value="UniProtKB-KW"/>
</dbReference>
<keyword evidence="8" id="KW-1185">Reference proteome</keyword>
<evidence type="ECO:0000313" key="8">
    <source>
        <dbReference type="Proteomes" id="UP000051574"/>
    </source>
</evidence>
<evidence type="ECO:0000256" key="1">
    <source>
        <dbReference type="ARBA" id="ARBA00022527"/>
    </source>
</evidence>
<evidence type="ECO:0000259" key="6">
    <source>
        <dbReference type="PROSITE" id="PS50011"/>
    </source>
</evidence>
<dbReference type="PROSITE" id="PS00108">
    <property type="entry name" value="PROTEIN_KINASE_ST"/>
    <property type="match status" value="1"/>
</dbReference>
<dbReference type="AlphaFoldDB" id="A0A0T6B2U2"/>
<keyword evidence="5" id="KW-0067">ATP-binding</keyword>
<dbReference type="Gene3D" id="3.30.200.20">
    <property type="entry name" value="Phosphorylase Kinase, domain 1"/>
    <property type="match status" value="1"/>
</dbReference>
<dbReference type="PROSITE" id="PS50011">
    <property type="entry name" value="PROTEIN_KINASE_DOM"/>
    <property type="match status" value="1"/>
</dbReference>
<dbReference type="InterPro" id="IPR045270">
    <property type="entry name" value="STKc_AGC"/>
</dbReference>
<accession>A0A0T6B2U2</accession>
<dbReference type="InterPro" id="IPR008271">
    <property type="entry name" value="Ser/Thr_kinase_AS"/>
</dbReference>
<keyword evidence="3" id="KW-0547">Nucleotide-binding</keyword>
<evidence type="ECO:0000256" key="3">
    <source>
        <dbReference type="ARBA" id="ARBA00022741"/>
    </source>
</evidence>
<gene>
    <name evidence="7" type="ORF">AMK59_5709</name>
</gene>
<dbReference type="InterPro" id="IPR000719">
    <property type="entry name" value="Prot_kinase_dom"/>
</dbReference>
<dbReference type="Pfam" id="PF00069">
    <property type="entry name" value="Pkinase"/>
    <property type="match status" value="1"/>
</dbReference>
<dbReference type="InterPro" id="IPR011009">
    <property type="entry name" value="Kinase-like_dom_sf"/>
</dbReference>
<sequence>TNASYSLFRKSFISLGSQQSVYSVSRPWSRVSRRRWKESTLTLPYESSKTAWPVSQLESYFLPIFPVNYSSFGDKYQLIEEIASGAFGKVYKVYSSEDKKYYALKILSKSKIIKENAVSQVKEEVQIQGACGHHSFIVNSPCHWQNRKKLFILSDFINNGELYKLLDTHPQLPVELVQLYVAQLALALDFLHNAGVIYRDLKPENILLGHNENCHITDFGLSKWLPYGSKTKTFCGTPRYMAPEVRSMQPYGHSCDWWSLGVIVCQMLTGKVSRITKKYSISSNSIAPITNCAAAKF</sequence>
<dbReference type="Proteomes" id="UP000051574">
    <property type="component" value="Unassembled WGS sequence"/>
</dbReference>
<evidence type="ECO:0000256" key="4">
    <source>
        <dbReference type="ARBA" id="ARBA00022777"/>
    </source>
</evidence>
<proteinExistence type="predicted"/>